<dbReference type="InterPro" id="IPR013103">
    <property type="entry name" value="RVT_2"/>
</dbReference>
<comment type="caution">
    <text evidence="2">The sequence shown here is derived from an EMBL/GenBank/DDBJ whole genome shotgun (WGS) entry which is preliminary data.</text>
</comment>
<dbReference type="SUPFAM" id="SSF56672">
    <property type="entry name" value="DNA/RNA polymerases"/>
    <property type="match status" value="1"/>
</dbReference>
<organism evidence="2 3">
    <name type="scientific">Hermanssonia centrifuga</name>
    <dbReference type="NCBI Taxonomy" id="98765"/>
    <lineage>
        <taxon>Eukaryota</taxon>
        <taxon>Fungi</taxon>
        <taxon>Dikarya</taxon>
        <taxon>Basidiomycota</taxon>
        <taxon>Agaricomycotina</taxon>
        <taxon>Agaricomycetes</taxon>
        <taxon>Polyporales</taxon>
        <taxon>Meruliaceae</taxon>
        <taxon>Hermanssonia</taxon>
    </lineage>
</organism>
<protein>
    <recommendedName>
        <fullName evidence="1">Reverse transcriptase Ty1/copia-type domain-containing protein</fullName>
    </recommendedName>
</protein>
<evidence type="ECO:0000313" key="3">
    <source>
        <dbReference type="Proteomes" id="UP000186601"/>
    </source>
</evidence>
<proteinExistence type="predicted"/>
<accession>A0A2R6QB41</accession>
<dbReference type="STRING" id="98765.A0A2R6QB41"/>
<dbReference type="OrthoDB" id="2796020at2759"/>
<reference evidence="2 3" key="1">
    <citation type="submission" date="2018-02" db="EMBL/GenBank/DDBJ databases">
        <title>Genome sequence of the basidiomycete white-rot fungus Phlebia centrifuga.</title>
        <authorList>
            <person name="Granchi Z."/>
            <person name="Peng M."/>
            <person name="de Vries R.P."/>
            <person name="Hilden K."/>
            <person name="Makela M.R."/>
            <person name="Grigoriev I."/>
            <person name="Riley R."/>
        </authorList>
    </citation>
    <scope>NUCLEOTIDE SEQUENCE [LARGE SCALE GENOMIC DNA]</scope>
    <source>
        <strain evidence="2 3">FBCC195</strain>
    </source>
</reference>
<keyword evidence="3" id="KW-1185">Reference proteome</keyword>
<evidence type="ECO:0000313" key="2">
    <source>
        <dbReference type="EMBL" id="PSS05348.1"/>
    </source>
</evidence>
<dbReference type="EMBL" id="MLYV02000379">
    <property type="protein sequence ID" value="PSS05348.1"/>
    <property type="molecule type" value="Genomic_DNA"/>
</dbReference>
<name>A0A2R6QB41_9APHY</name>
<gene>
    <name evidence="2" type="ORF">PHLCEN_2v3935</name>
</gene>
<dbReference type="InterPro" id="IPR043502">
    <property type="entry name" value="DNA/RNA_pol_sf"/>
</dbReference>
<dbReference type="AlphaFoldDB" id="A0A2R6QB41"/>
<evidence type="ECO:0000259" key="1">
    <source>
        <dbReference type="Pfam" id="PF07727"/>
    </source>
</evidence>
<feature type="domain" description="Reverse transcriptase Ty1/copia-type" evidence="1">
    <location>
        <begin position="2"/>
        <end position="151"/>
    </location>
</feature>
<dbReference type="Proteomes" id="UP000186601">
    <property type="component" value="Unassembled WGS sequence"/>
</dbReference>
<dbReference type="Pfam" id="PF07727">
    <property type="entry name" value="RVT_2"/>
    <property type="match status" value="1"/>
</dbReference>
<sequence length="154" mass="17723">MSFVANQDWELHQVDVVGAYLQGDLDEEIYMKLPEGIKEPGKEGWCWRLKKALYGLKQSGRQWKKKLDEAMAKLGFEKGQADECLYVLKEDRHIILMVLVYVDDMAVAGKKLALVKRFKCNLAERFDITDGGDLTFILGVQVIRNRQNCTIHMN</sequence>